<dbReference type="InterPro" id="IPR001810">
    <property type="entry name" value="F-box_dom"/>
</dbReference>
<dbReference type="Pfam" id="PF00646">
    <property type="entry name" value="F-box"/>
    <property type="match status" value="1"/>
</dbReference>
<dbReference type="CDD" id="cd09917">
    <property type="entry name" value="F-box_SF"/>
    <property type="match status" value="1"/>
</dbReference>
<evidence type="ECO:0000259" key="1">
    <source>
        <dbReference type="Pfam" id="PF00646"/>
    </source>
</evidence>
<comment type="caution">
    <text evidence="2">The sequence shown here is derived from an EMBL/GenBank/DDBJ whole genome shotgun (WGS) entry which is preliminary data.</text>
</comment>
<proteinExistence type="predicted"/>
<dbReference type="EMBL" id="PDLN01000012">
    <property type="protein sequence ID" value="RDW70417.1"/>
    <property type="molecule type" value="Genomic_DNA"/>
</dbReference>
<feature type="domain" description="F-box" evidence="1">
    <location>
        <begin position="9"/>
        <end position="47"/>
    </location>
</feature>
<dbReference type="InterPro" id="IPR036047">
    <property type="entry name" value="F-box-like_dom_sf"/>
</dbReference>
<dbReference type="AlphaFoldDB" id="A0A3D8R8N6"/>
<dbReference type="SUPFAM" id="SSF81383">
    <property type="entry name" value="F-box domain"/>
    <property type="match status" value="1"/>
</dbReference>
<accession>A0A3D8R8N6</accession>
<dbReference type="OrthoDB" id="3452648at2759"/>
<sequence>MASFTYFTLFPPEIQSLILDKCSPNDQVCLRLTSKYFYNLPTNKKITIHLEHEEDEEYCGSYEADPKLSIHVARMLHRRECHEKTYHKVVEMRKAAGKAIPALKKCRTRSWSVHCECFNRSSKLYQRLRTWVPKGLNYCGQCAKFTRRKASQKKICYHGRGKPRKQQTNFWTHRRGQGGFDRMLWKKWVRNSEMDQFERRLRDENVQRKGTERYALRKWVPRDVDTREMR</sequence>
<name>A0A3D8R8N6_9HELO</name>
<evidence type="ECO:0000313" key="2">
    <source>
        <dbReference type="EMBL" id="RDW70417.1"/>
    </source>
</evidence>
<keyword evidence="3" id="KW-1185">Reference proteome</keyword>
<reference evidence="2 3" key="1">
    <citation type="journal article" date="2018" name="IMA Fungus">
        <title>IMA Genome-F 9: Draft genome sequence of Annulohypoxylon stygium, Aspergillus mulundensis, Berkeleyomyces basicola (syn. Thielaviopsis basicola), Ceratocystis smalleyi, two Cercospora beticola strains, Coleophoma cylindrospora, Fusarium fracticaudum, Phialophora cf. hyalina, and Morchella septimelata.</title>
        <authorList>
            <person name="Wingfield B.D."/>
            <person name="Bills G.F."/>
            <person name="Dong Y."/>
            <person name="Huang W."/>
            <person name="Nel W.J."/>
            <person name="Swalarsk-Parry B.S."/>
            <person name="Vaghefi N."/>
            <person name="Wilken P.M."/>
            <person name="An Z."/>
            <person name="de Beer Z.W."/>
            <person name="De Vos L."/>
            <person name="Chen L."/>
            <person name="Duong T.A."/>
            <person name="Gao Y."/>
            <person name="Hammerbacher A."/>
            <person name="Kikkert J.R."/>
            <person name="Li Y."/>
            <person name="Li H."/>
            <person name="Li K."/>
            <person name="Li Q."/>
            <person name="Liu X."/>
            <person name="Ma X."/>
            <person name="Naidoo K."/>
            <person name="Pethybridge S.J."/>
            <person name="Sun J."/>
            <person name="Steenkamp E.T."/>
            <person name="van der Nest M.A."/>
            <person name="van Wyk S."/>
            <person name="Wingfield M.J."/>
            <person name="Xiong C."/>
            <person name="Yue Q."/>
            <person name="Zhang X."/>
        </authorList>
    </citation>
    <scope>NUCLEOTIDE SEQUENCE [LARGE SCALE GENOMIC DNA]</scope>
    <source>
        <strain evidence="2 3">BP5796</strain>
    </source>
</reference>
<dbReference type="Proteomes" id="UP000256328">
    <property type="component" value="Unassembled WGS sequence"/>
</dbReference>
<gene>
    <name evidence="2" type="ORF">BP5796_08814</name>
</gene>
<evidence type="ECO:0000313" key="3">
    <source>
        <dbReference type="Proteomes" id="UP000256328"/>
    </source>
</evidence>
<organism evidence="2 3">
    <name type="scientific">Coleophoma crateriformis</name>
    <dbReference type="NCBI Taxonomy" id="565419"/>
    <lineage>
        <taxon>Eukaryota</taxon>
        <taxon>Fungi</taxon>
        <taxon>Dikarya</taxon>
        <taxon>Ascomycota</taxon>
        <taxon>Pezizomycotina</taxon>
        <taxon>Leotiomycetes</taxon>
        <taxon>Helotiales</taxon>
        <taxon>Dermateaceae</taxon>
        <taxon>Coleophoma</taxon>
    </lineage>
</organism>
<protein>
    <recommendedName>
        <fullName evidence="1">F-box domain-containing protein</fullName>
    </recommendedName>
</protein>